<keyword evidence="3" id="KW-1185">Reference proteome</keyword>
<feature type="chain" id="PRO_5008519941" evidence="1">
    <location>
        <begin position="32"/>
        <end position="284"/>
    </location>
</feature>
<evidence type="ECO:0000313" key="3">
    <source>
        <dbReference type="Proteomes" id="UP000092582"/>
    </source>
</evidence>
<keyword evidence="1" id="KW-0732">Signal</keyword>
<dbReference type="RefSeq" id="WP_157109182.1">
    <property type="nucleotide sequence ID" value="NZ_CP016282.1"/>
</dbReference>
<protein>
    <submittedName>
        <fullName evidence="2">Uncharacterized protein</fullName>
    </submittedName>
</protein>
<dbReference type="PATRIC" id="fig|670052.7.peg.2122"/>
<sequence precursor="true">MKRFSKRMVATSAGVMAIAFVAFGGSTSASADESAVCTPDMFKDAECITFVASESEDPLTEGIRALALNGDDERAGEFLENLSGSVSTETTQSLQEVLDAPDSGTAGAAAEKMSSDGVMRPLGTKYSDGQLSGDVNWELYVDVAYGYCTSVSNCTAIGRTNFNLWQELFYYSTDGVSLAGSVYTYQGSAVSFQESKCTTYYEIAPFDQPLYDWANCSLGSYPGTAKQINFANFQQGSAVGTQYHLEWRVAFTVQGDPVGAQFSRLWNSYSYKIFASPTHARYQS</sequence>
<reference evidence="2 3" key="1">
    <citation type="submission" date="2016-06" db="EMBL/GenBank/DDBJ databases">
        <title>Genome sequencing of Cryobacterium arcticum PAMC 27867.</title>
        <authorList>
            <person name="Lee J."/>
            <person name="Kim O.-S."/>
        </authorList>
    </citation>
    <scope>NUCLEOTIDE SEQUENCE [LARGE SCALE GENOMIC DNA]</scope>
    <source>
        <strain evidence="2 3">PAMC 27867</strain>
    </source>
</reference>
<accession>A0A1B1BKE5</accession>
<proteinExistence type="predicted"/>
<organism evidence="2 3">
    <name type="scientific">Cryobacterium arcticum</name>
    <dbReference type="NCBI Taxonomy" id="670052"/>
    <lineage>
        <taxon>Bacteria</taxon>
        <taxon>Bacillati</taxon>
        <taxon>Actinomycetota</taxon>
        <taxon>Actinomycetes</taxon>
        <taxon>Micrococcales</taxon>
        <taxon>Microbacteriaceae</taxon>
        <taxon>Cryobacterium</taxon>
    </lineage>
</organism>
<name>A0A1B1BKE5_9MICO</name>
<evidence type="ECO:0000256" key="1">
    <source>
        <dbReference type="SAM" id="SignalP"/>
    </source>
</evidence>
<dbReference type="EMBL" id="CP016282">
    <property type="protein sequence ID" value="ANP73014.1"/>
    <property type="molecule type" value="Genomic_DNA"/>
</dbReference>
<dbReference type="Proteomes" id="UP000092582">
    <property type="component" value="Chromosome 1"/>
</dbReference>
<dbReference type="AlphaFoldDB" id="A0A1B1BKE5"/>
<evidence type="ECO:0000313" key="2">
    <source>
        <dbReference type="EMBL" id="ANP73014.1"/>
    </source>
</evidence>
<dbReference type="KEGG" id="cart:PA27867_2062"/>
<feature type="signal peptide" evidence="1">
    <location>
        <begin position="1"/>
        <end position="31"/>
    </location>
</feature>
<gene>
    <name evidence="2" type="ORF">PA27867_2062</name>
</gene>